<name>A0A9Q0JIP4_9ROSI</name>
<dbReference type="OrthoDB" id="984865at2759"/>
<feature type="compositionally biased region" description="Polar residues" evidence="1">
    <location>
        <begin position="39"/>
        <end position="56"/>
    </location>
</feature>
<protein>
    <recommendedName>
        <fullName evidence="2">DUF4283 domain-containing protein</fullName>
    </recommendedName>
</protein>
<evidence type="ECO:0000259" key="2">
    <source>
        <dbReference type="Pfam" id="PF14111"/>
    </source>
</evidence>
<feature type="region of interest" description="Disordered" evidence="1">
    <location>
        <begin position="319"/>
        <end position="452"/>
    </location>
</feature>
<organism evidence="3 4">
    <name type="scientific">Turnera subulata</name>
    <dbReference type="NCBI Taxonomy" id="218843"/>
    <lineage>
        <taxon>Eukaryota</taxon>
        <taxon>Viridiplantae</taxon>
        <taxon>Streptophyta</taxon>
        <taxon>Embryophyta</taxon>
        <taxon>Tracheophyta</taxon>
        <taxon>Spermatophyta</taxon>
        <taxon>Magnoliopsida</taxon>
        <taxon>eudicotyledons</taxon>
        <taxon>Gunneridae</taxon>
        <taxon>Pentapetalae</taxon>
        <taxon>rosids</taxon>
        <taxon>fabids</taxon>
        <taxon>Malpighiales</taxon>
        <taxon>Passifloraceae</taxon>
        <taxon>Turnera</taxon>
    </lineage>
</organism>
<feature type="compositionally biased region" description="Basic and acidic residues" evidence="1">
    <location>
        <begin position="1"/>
        <end position="22"/>
    </location>
</feature>
<evidence type="ECO:0000256" key="1">
    <source>
        <dbReference type="SAM" id="MobiDB-lite"/>
    </source>
</evidence>
<reference evidence="3" key="2">
    <citation type="journal article" date="2023" name="Plants (Basel)">
        <title>Annotation of the Turnera subulata (Passifloraceae) Draft Genome Reveals the S-Locus Evolved after the Divergence of Turneroideae from Passifloroideae in a Stepwise Manner.</title>
        <authorList>
            <person name="Henning P.M."/>
            <person name="Roalson E.H."/>
            <person name="Mir W."/>
            <person name="McCubbin A.G."/>
            <person name="Shore J.S."/>
        </authorList>
    </citation>
    <scope>NUCLEOTIDE SEQUENCE</scope>
    <source>
        <strain evidence="3">F60SS</strain>
    </source>
</reference>
<dbReference type="PANTHER" id="PTHR31286:SF99">
    <property type="entry name" value="DUF4283 DOMAIN-CONTAINING PROTEIN"/>
    <property type="match status" value="1"/>
</dbReference>
<comment type="caution">
    <text evidence="3">The sequence shown here is derived from an EMBL/GenBank/DDBJ whole genome shotgun (WGS) entry which is preliminary data.</text>
</comment>
<dbReference type="InterPro" id="IPR040256">
    <property type="entry name" value="At4g02000-like"/>
</dbReference>
<feature type="region of interest" description="Disordered" evidence="1">
    <location>
        <begin position="1"/>
        <end position="83"/>
    </location>
</feature>
<gene>
    <name evidence="3" type="ORF">Tsubulata_042126</name>
</gene>
<dbReference type="EMBL" id="JAKUCV010002458">
    <property type="protein sequence ID" value="KAJ4842582.1"/>
    <property type="molecule type" value="Genomic_DNA"/>
</dbReference>
<keyword evidence="4" id="KW-1185">Reference proteome</keyword>
<feature type="domain" description="DUF4283" evidence="2">
    <location>
        <begin position="135"/>
        <end position="213"/>
    </location>
</feature>
<dbReference type="AlphaFoldDB" id="A0A9Q0JIP4"/>
<dbReference type="PANTHER" id="PTHR31286">
    <property type="entry name" value="GLYCINE-RICH CELL WALL STRUCTURAL PROTEIN 1.8-LIKE"/>
    <property type="match status" value="1"/>
</dbReference>
<dbReference type="Pfam" id="PF14111">
    <property type="entry name" value="DUF4283"/>
    <property type="match status" value="1"/>
</dbReference>
<reference evidence="3" key="1">
    <citation type="submission" date="2022-02" db="EMBL/GenBank/DDBJ databases">
        <authorList>
            <person name="Henning P.M."/>
            <person name="McCubbin A.G."/>
            <person name="Shore J.S."/>
        </authorList>
    </citation>
    <scope>NUCLEOTIDE SEQUENCE</scope>
    <source>
        <strain evidence="3">F60SS</strain>
        <tissue evidence="3">Leaves</tissue>
    </source>
</reference>
<feature type="compositionally biased region" description="Polar residues" evidence="1">
    <location>
        <begin position="435"/>
        <end position="452"/>
    </location>
</feature>
<sequence>MREKFTEPETPLNRERVRERSPVRRAPNPLLSVQLGSPPVSSISHKPTADQETTPSTEEDVDRSTKKVRLKEPTVPQQQEAMETESCPLSVWKSTHWSLRHKNQPWMMPNLATGRCSQGIKPFHNCQTPGLRKPWDRAVVVKLLGRAIGFKTLQSKLQSLWNPKGPIKIIDLENNYFVVRFWEEDDFDKALLEGPWSIFSHVLSVQPWSQAFRASSDTIDKVVTWVRFLDFPLDHYHSRILKTMGNLVGKTVKLEHNSENPSRGKFAKVVVAVDLTQPLEGMVTVDDVDYKVVYEGLSDIYGSCGHVGHLSVSCPDYAPSPPSVPTSTTQPASAAQLNPSAAPSDSAVSPRVDHPTPCSISQKESRGEWMNAPRRARRPPKRQADGHQLPYKPSTVLNSGNRFQTSPTMPFPIGTSPPAVTLPLNQPTKKGHTAAQHTKNAAEKSQNSIQSH</sequence>
<feature type="compositionally biased region" description="Low complexity" evidence="1">
    <location>
        <begin position="325"/>
        <end position="350"/>
    </location>
</feature>
<dbReference type="InterPro" id="IPR025558">
    <property type="entry name" value="DUF4283"/>
</dbReference>
<evidence type="ECO:0000313" key="4">
    <source>
        <dbReference type="Proteomes" id="UP001141552"/>
    </source>
</evidence>
<evidence type="ECO:0000313" key="3">
    <source>
        <dbReference type="EMBL" id="KAJ4842582.1"/>
    </source>
</evidence>
<proteinExistence type="predicted"/>
<dbReference type="Proteomes" id="UP001141552">
    <property type="component" value="Unassembled WGS sequence"/>
</dbReference>
<feature type="compositionally biased region" description="Polar residues" evidence="1">
    <location>
        <begin position="395"/>
        <end position="408"/>
    </location>
</feature>
<accession>A0A9Q0JIP4</accession>